<comment type="similarity">
    <text evidence="1">Belongs to the constitutive coactivator of PPAR-gamma family.</text>
</comment>
<dbReference type="InterPro" id="IPR026784">
    <property type="entry name" value="Coact_PPARg"/>
</dbReference>
<gene>
    <name evidence="3" type="ORF">g.35745</name>
</gene>
<dbReference type="SUPFAM" id="SSF88723">
    <property type="entry name" value="PIN domain-like"/>
    <property type="match status" value="1"/>
</dbReference>
<dbReference type="AlphaFoldDB" id="A0A1B6DDU3"/>
<dbReference type="GO" id="GO:0004518">
    <property type="term" value="F:nuclease activity"/>
    <property type="evidence" value="ECO:0007669"/>
    <property type="project" value="InterPro"/>
</dbReference>
<protein>
    <recommendedName>
        <fullName evidence="2">XPG-I domain-containing protein</fullName>
    </recommendedName>
</protein>
<evidence type="ECO:0000313" key="3">
    <source>
        <dbReference type="EMBL" id="JAS23867.1"/>
    </source>
</evidence>
<dbReference type="PANTHER" id="PTHR15976:SF17">
    <property type="entry name" value="CONSTITUTIVE COACTIVATOR OF PEROXISOME PROLIFERATOR-ACTIVATED RECEPTOR GAMMA"/>
    <property type="match status" value="1"/>
</dbReference>
<accession>A0A1B6DDU3</accession>
<dbReference type="InterPro" id="IPR029060">
    <property type="entry name" value="PIN-like_dom_sf"/>
</dbReference>
<organism evidence="3">
    <name type="scientific">Clastoptera arizonana</name>
    <name type="common">Arizona spittle bug</name>
    <dbReference type="NCBI Taxonomy" id="38151"/>
    <lineage>
        <taxon>Eukaryota</taxon>
        <taxon>Metazoa</taxon>
        <taxon>Ecdysozoa</taxon>
        <taxon>Arthropoda</taxon>
        <taxon>Hexapoda</taxon>
        <taxon>Insecta</taxon>
        <taxon>Pterygota</taxon>
        <taxon>Neoptera</taxon>
        <taxon>Paraneoptera</taxon>
        <taxon>Hemiptera</taxon>
        <taxon>Auchenorrhyncha</taxon>
        <taxon>Cercopoidea</taxon>
        <taxon>Clastopteridae</taxon>
        <taxon>Clastoptera</taxon>
    </lineage>
</organism>
<dbReference type="InterPro" id="IPR006086">
    <property type="entry name" value="XPG-I_dom"/>
</dbReference>
<name>A0A1B6DDU3_9HEMI</name>
<dbReference type="Pfam" id="PF00867">
    <property type="entry name" value="XPG_I"/>
    <property type="match status" value="1"/>
</dbReference>
<dbReference type="Gene3D" id="3.40.50.1010">
    <property type="entry name" value="5'-nuclease"/>
    <property type="match status" value="1"/>
</dbReference>
<reference evidence="3" key="1">
    <citation type="submission" date="2015-12" db="EMBL/GenBank/DDBJ databases">
        <title>De novo transcriptome assembly of four potential Pierce s Disease insect vectors from Arizona vineyards.</title>
        <authorList>
            <person name="Tassone E.E."/>
        </authorList>
    </citation>
    <scope>NUCLEOTIDE SEQUENCE</scope>
</reference>
<evidence type="ECO:0000256" key="1">
    <source>
        <dbReference type="ARBA" id="ARBA00009495"/>
    </source>
</evidence>
<dbReference type="EMBL" id="GEDC01013431">
    <property type="protein sequence ID" value="JAS23867.1"/>
    <property type="molecule type" value="Transcribed_RNA"/>
</dbReference>
<feature type="domain" description="XPG-I" evidence="2">
    <location>
        <begin position="152"/>
        <end position="236"/>
    </location>
</feature>
<proteinExistence type="inferred from homology"/>
<sequence length="605" mass="69169">MGVRGLQTYTEKVCKNVCVEVKIEDLVNQYKLDTGIQNPVVVVDALACYRHLYADLEWVTGPQTKEFKEQLKFFVSQFKKLGITLVFFFDGPTPDVKRCTWVQRRMDTMIKVYKIMDLLKDGNKTTDVSSDLFMLPIGLNSFVMIYLKEECNIEVYSAVEECDEEINAFAVQHNCFAVLSQDSDYMIYEGNYLYLSMKSLNLEKMTIAFYSRKELARNLGISLQDLPLFATLAGNDIISVDKLRVFHQNLVKRMCGSRAKTFFHILFPCIANYIKTFPRNSSFLINLANDVFRDESKASLIQSSIQSYSPKEFKKPERNNQPLLTGWEAIVEEFRYLHRTASVPTTLYSVINDLFLSNSTLMEDFRMKDLKTVGSAIRPLHQKAYGIIFHERPSENPPIVVKELVMEGPGSLDDVKLVQPIPPTALHPGLLAMWASKNDDRMLSIKYNLLVSSISTKIKVQKLICLPEHLKLPTLVFCYLIEEKLVHDWEVEAMLATAVVLELYSAARLKQLPKDPVSVRAIRIVPLLLRISSCISLINSILCDAIPKKYTTACNFFDGKLFQIKYREAEKKMSILALCDNEMRLMEDFQKVKSVLADIISNTNS</sequence>
<evidence type="ECO:0000259" key="2">
    <source>
        <dbReference type="Pfam" id="PF00867"/>
    </source>
</evidence>
<dbReference type="PANTHER" id="PTHR15976">
    <property type="entry name" value="CONSTITUTIVE COACTIVATOR OF PEROXISOME PROLIFERATOR-ACTIVATED RECEPTOR GAMMA"/>
    <property type="match status" value="1"/>
</dbReference>
<dbReference type="GO" id="GO:0005634">
    <property type="term" value="C:nucleus"/>
    <property type="evidence" value="ECO:0007669"/>
    <property type="project" value="TreeGrafter"/>
</dbReference>